<protein>
    <recommendedName>
        <fullName evidence="13">Peptidase M50 domain-containing protein</fullName>
    </recommendedName>
</protein>
<feature type="transmembrane region" description="Helical" evidence="12">
    <location>
        <begin position="179"/>
        <end position="202"/>
    </location>
</feature>
<evidence type="ECO:0000256" key="7">
    <source>
        <dbReference type="ARBA" id="ARBA00022801"/>
    </source>
</evidence>
<feature type="domain" description="Peptidase M50" evidence="13">
    <location>
        <begin position="135"/>
        <end position="191"/>
    </location>
</feature>
<reference evidence="14 15" key="1">
    <citation type="submission" date="2019-01" db="EMBL/GenBank/DDBJ databases">
        <title>Lacunisphaera sp. strain TWA-58.</title>
        <authorList>
            <person name="Chen W.-M."/>
        </authorList>
    </citation>
    <scope>NUCLEOTIDE SEQUENCE [LARGE SCALE GENOMIC DNA]</scope>
    <source>
        <strain evidence="14 15">TWA-58</strain>
    </source>
</reference>
<comment type="cofactor">
    <cofactor evidence="1">
        <name>Zn(2+)</name>
        <dbReference type="ChEBI" id="CHEBI:29105"/>
    </cofactor>
</comment>
<dbReference type="OrthoDB" id="9800627at2"/>
<evidence type="ECO:0000256" key="5">
    <source>
        <dbReference type="ARBA" id="ARBA00022692"/>
    </source>
</evidence>
<dbReference type="GO" id="GO:0006508">
    <property type="term" value="P:proteolysis"/>
    <property type="evidence" value="ECO:0007669"/>
    <property type="project" value="UniProtKB-KW"/>
</dbReference>
<evidence type="ECO:0000256" key="8">
    <source>
        <dbReference type="ARBA" id="ARBA00022833"/>
    </source>
</evidence>
<dbReference type="InterPro" id="IPR008915">
    <property type="entry name" value="Peptidase_M50"/>
</dbReference>
<dbReference type="CDD" id="cd06164">
    <property type="entry name" value="S2P-M50_SpoIVFB_CBS"/>
    <property type="match status" value="1"/>
</dbReference>
<sequence length="259" mass="29052">MFGWSINLFRLFGIQLAVHVSFLLLLGYYAWSGWQEGGRSGMVWSICFILLFFACVVLHELGHSLTARRFGVRVPRILLLPIGGMAEMDQIPRRPSAELFITVAGPAVNFVIAGLLIPFFWREMLGLASFDIYSATDTFAHLAWANLVMGTFNLLPVFPMDGGRIFRAVLAVYLPYLRATWWAVLVGRTLALIFAGLAFFYFDNPMAGVLFAFIFLAAGAEYRILLRREQEAAYWAELARRVAANESAAQNSEPPLLKN</sequence>
<gene>
    <name evidence="14" type="ORF">ESB00_09580</name>
</gene>
<evidence type="ECO:0000256" key="12">
    <source>
        <dbReference type="SAM" id="Phobius"/>
    </source>
</evidence>
<evidence type="ECO:0000259" key="13">
    <source>
        <dbReference type="Pfam" id="PF02163"/>
    </source>
</evidence>
<keyword evidence="5 12" id="KW-0812">Transmembrane</keyword>
<keyword evidence="6" id="KW-0479">Metal-binding</keyword>
<name>A0A4Q1CB34_9BACT</name>
<evidence type="ECO:0000256" key="2">
    <source>
        <dbReference type="ARBA" id="ARBA00004141"/>
    </source>
</evidence>
<feature type="transmembrane region" description="Helical" evidence="12">
    <location>
        <begin position="208"/>
        <end position="226"/>
    </location>
</feature>
<dbReference type="GO" id="GO:0016020">
    <property type="term" value="C:membrane"/>
    <property type="evidence" value="ECO:0007669"/>
    <property type="project" value="UniProtKB-SubCell"/>
</dbReference>
<evidence type="ECO:0000256" key="9">
    <source>
        <dbReference type="ARBA" id="ARBA00022989"/>
    </source>
</evidence>
<feature type="transmembrane region" description="Helical" evidence="12">
    <location>
        <begin position="43"/>
        <end position="61"/>
    </location>
</feature>
<keyword evidence="7" id="KW-0378">Hydrolase</keyword>
<evidence type="ECO:0000256" key="10">
    <source>
        <dbReference type="ARBA" id="ARBA00023049"/>
    </source>
</evidence>
<keyword evidence="8" id="KW-0862">Zinc</keyword>
<feature type="transmembrane region" description="Helical" evidence="12">
    <location>
        <begin position="141"/>
        <end position="158"/>
    </location>
</feature>
<feature type="transmembrane region" description="Helical" evidence="12">
    <location>
        <begin position="99"/>
        <end position="121"/>
    </location>
</feature>
<comment type="caution">
    <text evidence="14">The sequence shown here is derived from an EMBL/GenBank/DDBJ whole genome shotgun (WGS) entry which is preliminary data.</text>
</comment>
<dbReference type="EMBL" id="SDHX01000001">
    <property type="protein sequence ID" value="RXK56102.1"/>
    <property type="molecule type" value="Genomic_DNA"/>
</dbReference>
<keyword evidence="4" id="KW-0645">Protease</keyword>
<evidence type="ECO:0000256" key="6">
    <source>
        <dbReference type="ARBA" id="ARBA00022723"/>
    </source>
</evidence>
<keyword evidence="15" id="KW-1185">Reference proteome</keyword>
<keyword evidence="11 12" id="KW-0472">Membrane</keyword>
<evidence type="ECO:0000256" key="11">
    <source>
        <dbReference type="ARBA" id="ARBA00023136"/>
    </source>
</evidence>
<dbReference type="PANTHER" id="PTHR39188">
    <property type="entry name" value="MEMBRANE-ASSOCIATED ZINC METALLOPROTEASE M50B"/>
    <property type="match status" value="1"/>
</dbReference>
<evidence type="ECO:0000256" key="3">
    <source>
        <dbReference type="ARBA" id="ARBA00007931"/>
    </source>
</evidence>
<evidence type="ECO:0000256" key="4">
    <source>
        <dbReference type="ARBA" id="ARBA00022670"/>
    </source>
</evidence>
<dbReference type="Proteomes" id="UP000290218">
    <property type="component" value="Unassembled WGS sequence"/>
</dbReference>
<comment type="subcellular location">
    <subcellularLocation>
        <location evidence="2">Membrane</location>
        <topology evidence="2">Multi-pass membrane protein</topology>
    </subcellularLocation>
</comment>
<feature type="transmembrane region" description="Helical" evidence="12">
    <location>
        <begin position="12"/>
        <end position="31"/>
    </location>
</feature>
<dbReference type="PANTHER" id="PTHR39188:SF3">
    <property type="entry name" value="STAGE IV SPORULATION PROTEIN FB"/>
    <property type="match status" value="1"/>
</dbReference>
<comment type="similarity">
    <text evidence="3">Belongs to the peptidase M50B family.</text>
</comment>
<proteinExistence type="inferred from homology"/>
<dbReference type="GO" id="GO:0008237">
    <property type="term" value="F:metallopeptidase activity"/>
    <property type="evidence" value="ECO:0007669"/>
    <property type="project" value="UniProtKB-KW"/>
</dbReference>
<dbReference type="GO" id="GO:0046872">
    <property type="term" value="F:metal ion binding"/>
    <property type="evidence" value="ECO:0007669"/>
    <property type="project" value="UniProtKB-KW"/>
</dbReference>
<keyword evidence="9 12" id="KW-1133">Transmembrane helix</keyword>
<organism evidence="14 15">
    <name type="scientific">Oleiharenicola lentus</name>
    <dbReference type="NCBI Taxonomy" id="2508720"/>
    <lineage>
        <taxon>Bacteria</taxon>
        <taxon>Pseudomonadati</taxon>
        <taxon>Verrucomicrobiota</taxon>
        <taxon>Opitutia</taxon>
        <taxon>Opitutales</taxon>
        <taxon>Opitutaceae</taxon>
        <taxon>Oleiharenicola</taxon>
    </lineage>
</organism>
<dbReference type="Pfam" id="PF02163">
    <property type="entry name" value="Peptidase_M50"/>
    <property type="match status" value="2"/>
</dbReference>
<accession>A0A4Q1CB34</accession>
<feature type="domain" description="Peptidase M50" evidence="13">
    <location>
        <begin position="48"/>
        <end position="119"/>
    </location>
</feature>
<dbReference type="AlphaFoldDB" id="A0A4Q1CB34"/>
<evidence type="ECO:0000313" key="14">
    <source>
        <dbReference type="EMBL" id="RXK56102.1"/>
    </source>
</evidence>
<keyword evidence="10" id="KW-0482">Metalloprotease</keyword>
<evidence type="ECO:0000313" key="15">
    <source>
        <dbReference type="Proteomes" id="UP000290218"/>
    </source>
</evidence>
<evidence type="ECO:0000256" key="1">
    <source>
        <dbReference type="ARBA" id="ARBA00001947"/>
    </source>
</evidence>